<keyword evidence="4" id="KW-0460">Magnesium</keyword>
<feature type="region of interest" description="Disordered" evidence="5">
    <location>
        <begin position="248"/>
        <end position="270"/>
    </location>
</feature>
<dbReference type="OrthoDB" id="273917at2759"/>
<dbReference type="CDD" id="cd05402">
    <property type="entry name" value="NT_PAP_TUTase"/>
    <property type="match status" value="1"/>
</dbReference>
<evidence type="ECO:0000256" key="4">
    <source>
        <dbReference type="ARBA" id="ARBA00022842"/>
    </source>
</evidence>
<dbReference type="EC" id="2.7.7.19" evidence="2"/>
<protein>
    <recommendedName>
        <fullName evidence="2">polynucleotide adenylyltransferase</fullName>
        <ecNumber evidence="2">2.7.7.19</ecNumber>
    </recommendedName>
</protein>
<dbReference type="GO" id="GO:0031123">
    <property type="term" value="P:RNA 3'-end processing"/>
    <property type="evidence" value="ECO:0007669"/>
    <property type="project" value="TreeGrafter"/>
</dbReference>
<feature type="compositionally biased region" description="Acidic residues" evidence="5">
    <location>
        <begin position="137"/>
        <end position="146"/>
    </location>
</feature>
<sequence length="634" mass="69476">MTFTGNGQGLPYDNYRPDNTQPQQRTAAGSEFTFTSGQPGPRFAPAGPSNPNPRPSRRQRGGRGGAAAGAGAGANQRNANKMPPQGPRNMQNGRGRGGGFRPKAAHDRPILLAQEDAASERTLGVIEGSNKFRNLEDISDDENADKEEDKASKKVLRGIAADGDSVPKWSNPDPYTVAPPPSETTGKKTDVVALIRKAKNEAAEKAAASNAVSANHDFISFDLDDMEENREEPAPPVQGSLNDLAAPGKIPLPKKPQAAPKAPKRKHDAVDRGGLVSEWLPGTHTDTSPWTHGVNYDSVKDNLYKRLHNEIMDFYDYVKPTDFEESVRMRLISRVQDILGNRVYRGVNAPCRVLCFGSFPAGLYLPTADMDLVYASRRLIDGDQPAIDMNSQKTINATLRGAARKLQDRLPASNINVITRAKVPIIKLVDNVTGINVDISFENISGIAAQTTFKMWKQQYALTAEMVSLVKQFLVMRGLNEVHHGGLGGFTVICLVVHFLHLQERDKPGANLGETFLDFLDYYGNEFDLAKDRIVMNPPSVKRKTAVGIDGRPEKPDGLSIQDPNRPDNNISGGSHKAHVVFEAFRKAYQTLVDRMDALYAGQADHASILDAIIGGNYSSYEEHRNRINRLRRG</sequence>
<dbReference type="InterPro" id="IPR054708">
    <property type="entry name" value="MTPAP-like_central"/>
</dbReference>
<feature type="domain" description="Poly(A) RNA polymerase mitochondrial-like central palm" evidence="7">
    <location>
        <begin position="307"/>
        <end position="458"/>
    </location>
</feature>
<dbReference type="PANTHER" id="PTHR23092:SF15">
    <property type="entry name" value="INACTIVE NON-CANONICAL POLY(A) RNA POLYMERASE PROTEIN TRF4-2-RELATED"/>
    <property type="match status" value="1"/>
</dbReference>
<proteinExistence type="inferred from homology"/>
<feature type="compositionally biased region" description="Polar residues" evidence="5">
    <location>
        <begin position="17"/>
        <end position="38"/>
    </location>
</feature>
<keyword evidence="3" id="KW-0479">Metal-binding</keyword>
<dbReference type="GO" id="GO:0031499">
    <property type="term" value="C:TRAMP complex"/>
    <property type="evidence" value="ECO:0007669"/>
    <property type="project" value="TreeGrafter"/>
</dbReference>
<evidence type="ECO:0000256" key="2">
    <source>
        <dbReference type="ARBA" id="ARBA00012388"/>
    </source>
</evidence>
<organism evidence="8 9">
    <name type="scientific">Corynespora cassiicola Philippines</name>
    <dbReference type="NCBI Taxonomy" id="1448308"/>
    <lineage>
        <taxon>Eukaryota</taxon>
        <taxon>Fungi</taxon>
        <taxon>Dikarya</taxon>
        <taxon>Ascomycota</taxon>
        <taxon>Pezizomycotina</taxon>
        <taxon>Dothideomycetes</taxon>
        <taxon>Pleosporomycetidae</taxon>
        <taxon>Pleosporales</taxon>
        <taxon>Corynesporascaceae</taxon>
        <taxon>Corynespora</taxon>
    </lineage>
</organism>
<dbReference type="Proteomes" id="UP000240883">
    <property type="component" value="Unassembled WGS sequence"/>
</dbReference>
<dbReference type="GO" id="GO:0010605">
    <property type="term" value="P:negative regulation of macromolecule metabolic process"/>
    <property type="evidence" value="ECO:0007669"/>
    <property type="project" value="UniProtKB-ARBA"/>
</dbReference>
<dbReference type="InterPro" id="IPR045862">
    <property type="entry name" value="Trf4-like"/>
</dbReference>
<dbReference type="AlphaFoldDB" id="A0A2T2NQU6"/>
<feature type="compositionally biased region" description="Gly residues" evidence="5">
    <location>
        <begin position="62"/>
        <end position="72"/>
    </location>
</feature>
<dbReference type="PANTHER" id="PTHR23092">
    <property type="entry name" value="POLY(A) RNA POLYMERASE"/>
    <property type="match status" value="1"/>
</dbReference>
<dbReference type="InterPro" id="IPR043519">
    <property type="entry name" value="NT_sf"/>
</dbReference>
<dbReference type="GO" id="GO:0046872">
    <property type="term" value="F:metal ion binding"/>
    <property type="evidence" value="ECO:0007669"/>
    <property type="project" value="UniProtKB-KW"/>
</dbReference>
<dbReference type="GO" id="GO:1990817">
    <property type="term" value="F:poly(A) RNA polymerase activity"/>
    <property type="evidence" value="ECO:0007669"/>
    <property type="project" value="UniProtKB-EC"/>
</dbReference>
<dbReference type="InterPro" id="IPR002058">
    <property type="entry name" value="PAP_assoc"/>
</dbReference>
<keyword evidence="9" id="KW-1185">Reference proteome</keyword>
<feature type="domain" description="PAP-associated" evidence="6">
    <location>
        <begin position="511"/>
        <end position="569"/>
    </location>
</feature>
<dbReference type="SUPFAM" id="SSF81301">
    <property type="entry name" value="Nucleotidyltransferase"/>
    <property type="match status" value="1"/>
</dbReference>
<dbReference type="Gene3D" id="1.10.1410.10">
    <property type="match status" value="1"/>
</dbReference>
<dbReference type="Pfam" id="PF22600">
    <property type="entry name" value="MTPAP-like_central"/>
    <property type="match status" value="1"/>
</dbReference>
<dbReference type="Pfam" id="PF03828">
    <property type="entry name" value="PAP_assoc"/>
    <property type="match status" value="1"/>
</dbReference>
<accession>A0A2T2NQU6</accession>
<evidence type="ECO:0000259" key="7">
    <source>
        <dbReference type="Pfam" id="PF22600"/>
    </source>
</evidence>
<evidence type="ECO:0000313" key="9">
    <source>
        <dbReference type="Proteomes" id="UP000240883"/>
    </source>
</evidence>
<gene>
    <name evidence="8" type="ORF">BS50DRAFT_493164</name>
</gene>
<evidence type="ECO:0000256" key="1">
    <source>
        <dbReference type="ARBA" id="ARBA00008593"/>
    </source>
</evidence>
<evidence type="ECO:0000256" key="5">
    <source>
        <dbReference type="SAM" id="MobiDB-lite"/>
    </source>
</evidence>
<name>A0A2T2NQU6_CORCC</name>
<feature type="region of interest" description="Disordered" evidence="5">
    <location>
        <begin position="545"/>
        <end position="573"/>
    </location>
</feature>
<dbReference type="STRING" id="1448308.A0A2T2NQU6"/>
<evidence type="ECO:0000256" key="3">
    <source>
        <dbReference type="ARBA" id="ARBA00022723"/>
    </source>
</evidence>
<keyword evidence="8" id="KW-0808">Transferase</keyword>
<reference evidence="8 9" key="1">
    <citation type="journal article" date="2018" name="Front. Microbiol.">
        <title>Genome-Wide Analysis of Corynespora cassiicola Leaf Fall Disease Putative Effectors.</title>
        <authorList>
            <person name="Lopez D."/>
            <person name="Ribeiro S."/>
            <person name="Label P."/>
            <person name="Fumanal B."/>
            <person name="Venisse J.S."/>
            <person name="Kohler A."/>
            <person name="de Oliveira R.R."/>
            <person name="Labutti K."/>
            <person name="Lipzen A."/>
            <person name="Lail K."/>
            <person name="Bauer D."/>
            <person name="Ohm R.A."/>
            <person name="Barry K.W."/>
            <person name="Spatafora J."/>
            <person name="Grigoriev I.V."/>
            <person name="Martin F.M."/>
            <person name="Pujade-Renaud V."/>
        </authorList>
    </citation>
    <scope>NUCLEOTIDE SEQUENCE [LARGE SCALE GENOMIC DNA]</scope>
    <source>
        <strain evidence="8 9">Philippines</strain>
    </source>
</reference>
<dbReference type="Gene3D" id="3.30.460.10">
    <property type="entry name" value="Beta Polymerase, domain 2"/>
    <property type="match status" value="1"/>
</dbReference>
<dbReference type="GO" id="GO:0043634">
    <property type="term" value="P:polyadenylation-dependent ncRNA catabolic process"/>
    <property type="evidence" value="ECO:0007669"/>
    <property type="project" value="TreeGrafter"/>
</dbReference>
<dbReference type="GO" id="GO:0003729">
    <property type="term" value="F:mRNA binding"/>
    <property type="evidence" value="ECO:0007669"/>
    <property type="project" value="TreeGrafter"/>
</dbReference>
<comment type="similarity">
    <text evidence="1">Belongs to the DNA polymerase type-B-like family.</text>
</comment>
<feature type="compositionally biased region" description="Low complexity" evidence="5">
    <location>
        <begin position="249"/>
        <end position="261"/>
    </location>
</feature>
<dbReference type="SUPFAM" id="SSF81631">
    <property type="entry name" value="PAP/OAS1 substrate-binding domain"/>
    <property type="match status" value="1"/>
</dbReference>
<evidence type="ECO:0000313" key="8">
    <source>
        <dbReference type="EMBL" id="PSN67458.1"/>
    </source>
</evidence>
<dbReference type="EMBL" id="KZ678135">
    <property type="protein sequence ID" value="PSN67458.1"/>
    <property type="molecule type" value="Genomic_DNA"/>
</dbReference>
<evidence type="ECO:0000259" key="6">
    <source>
        <dbReference type="Pfam" id="PF03828"/>
    </source>
</evidence>
<feature type="region of interest" description="Disordered" evidence="5">
    <location>
        <begin position="1"/>
        <end position="188"/>
    </location>
</feature>
<dbReference type="GO" id="GO:0005730">
    <property type="term" value="C:nucleolus"/>
    <property type="evidence" value="ECO:0007669"/>
    <property type="project" value="TreeGrafter"/>
</dbReference>